<evidence type="ECO:0000313" key="3">
    <source>
        <dbReference type="EMBL" id="KAD4889390.1"/>
    </source>
</evidence>
<keyword evidence="4" id="KW-1185">Reference proteome</keyword>
<evidence type="ECO:0000256" key="2">
    <source>
        <dbReference type="SAM" id="SignalP"/>
    </source>
</evidence>
<evidence type="ECO:0008006" key="5">
    <source>
        <dbReference type="Google" id="ProtNLM"/>
    </source>
</evidence>
<sequence>MLQRAKNCVSGVLLLLLWVFLTQKAVAHVFHVQKTAVVVERNHVAWDVVIAPAAAILHAQHVLFVAVASHVFAFKCMIRTLKF</sequence>
<evidence type="ECO:0000313" key="4">
    <source>
        <dbReference type="Proteomes" id="UP000326396"/>
    </source>
</evidence>
<dbReference type="Proteomes" id="UP000326396">
    <property type="component" value="Linkage Group LG19"/>
</dbReference>
<evidence type="ECO:0000256" key="1">
    <source>
        <dbReference type="SAM" id="Phobius"/>
    </source>
</evidence>
<feature type="transmembrane region" description="Helical" evidence="1">
    <location>
        <begin position="51"/>
        <end position="74"/>
    </location>
</feature>
<feature type="chain" id="PRO_5024389415" description="Secreted protein" evidence="2">
    <location>
        <begin position="28"/>
        <end position="83"/>
    </location>
</feature>
<organism evidence="3 4">
    <name type="scientific">Mikania micrantha</name>
    <name type="common">bitter vine</name>
    <dbReference type="NCBI Taxonomy" id="192012"/>
    <lineage>
        <taxon>Eukaryota</taxon>
        <taxon>Viridiplantae</taxon>
        <taxon>Streptophyta</taxon>
        <taxon>Embryophyta</taxon>
        <taxon>Tracheophyta</taxon>
        <taxon>Spermatophyta</taxon>
        <taxon>Magnoliopsida</taxon>
        <taxon>eudicotyledons</taxon>
        <taxon>Gunneridae</taxon>
        <taxon>Pentapetalae</taxon>
        <taxon>asterids</taxon>
        <taxon>campanulids</taxon>
        <taxon>Asterales</taxon>
        <taxon>Asteraceae</taxon>
        <taxon>Asteroideae</taxon>
        <taxon>Heliantheae alliance</taxon>
        <taxon>Eupatorieae</taxon>
        <taxon>Mikania</taxon>
    </lineage>
</organism>
<dbReference type="OrthoDB" id="1936517at2759"/>
<protein>
    <recommendedName>
        <fullName evidence="5">Secreted protein</fullName>
    </recommendedName>
</protein>
<keyword evidence="1" id="KW-0812">Transmembrane</keyword>
<keyword evidence="1" id="KW-0472">Membrane</keyword>
<dbReference type="AlphaFoldDB" id="A0A5N6NLI7"/>
<keyword evidence="2" id="KW-0732">Signal</keyword>
<keyword evidence="1" id="KW-1133">Transmembrane helix</keyword>
<feature type="signal peptide" evidence="2">
    <location>
        <begin position="1"/>
        <end position="27"/>
    </location>
</feature>
<reference evidence="3 4" key="1">
    <citation type="submission" date="2019-05" db="EMBL/GenBank/DDBJ databases">
        <title>Mikania micrantha, genome provides insights into the molecular mechanism of rapid growth.</title>
        <authorList>
            <person name="Liu B."/>
        </authorList>
    </citation>
    <scope>NUCLEOTIDE SEQUENCE [LARGE SCALE GENOMIC DNA]</scope>
    <source>
        <strain evidence="3">NLD-2019</strain>
        <tissue evidence="3">Leaf</tissue>
    </source>
</reference>
<dbReference type="EMBL" id="SZYD01000011">
    <property type="protein sequence ID" value="KAD4889390.1"/>
    <property type="molecule type" value="Genomic_DNA"/>
</dbReference>
<comment type="caution">
    <text evidence="3">The sequence shown here is derived from an EMBL/GenBank/DDBJ whole genome shotgun (WGS) entry which is preliminary data.</text>
</comment>
<proteinExistence type="predicted"/>
<accession>A0A5N6NLI7</accession>
<name>A0A5N6NLI7_9ASTR</name>
<gene>
    <name evidence="3" type="ORF">E3N88_21463</name>
</gene>